<dbReference type="Pfam" id="PF17053">
    <property type="entry name" value="GEP5"/>
    <property type="match status" value="1"/>
</dbReference>
<evidence type="ECO:0000313" key="9">
    <source>
        <dbReference type="Proteomes" id="UP000000559"/>
    </source>
</evidence>
<keyword evidence="9" id="KW-1185">Reference proteome</keyword>
<protein>
    <recommendedName>
        <fullName evidence="3 6">Genetic interactor of prohibitin 5, mitochondrial</fullName>
    </recommendedName>
</protein>
<dbReference type="EMBL" id="CP017627">
    <property type="protein sequence ID" value="AOW29451.1"/>
    <property type="molecule type" value="Genomic_DNA"/>
</dbReference>
<dbReference type="InterPro" id="IPR031455">
    <property type="entry name" value="Gep5"/>
</dbReference>
<keyword evidence="4 6" id="KW-0496">Mitochondrion</keyword>
<dbReference type="AlphaFoldDB" id="A0A1D8PMU0"/>
<dbReference type="CGD" id="CAL0000194060">
    <property type="gene designation" value="orf19.5694"/>
</dbReference>
<name>A0A1D8PMU0_CANAL</name>
<reference evidence="8 9" key="3">
    <citation type="journal article" date="2013" name="Genome Biol.">
        <title>Assembly of a phased diploid Candida albicans genome facilitates allele-specific measurements and provides a simple model for repeat and indel structure.</title>
        <authorList>
            <person name="Muzzey D."/>
            <person name="Schwartz K."/>
            <person name="Weissman J.S."/>
            <person name="Sherlock G."/>
        </authorList>
    </citation>
    <scope>NUCLEOTIDE SEQUENCE [LARGE SCALE GENOMIC DNA]</scope>
    <source>
        <strain evidence="9">SC5314 / ATCC MYA-2876</strain>
    </source>
</reference>
<dbReference type="KEGG" id="cal:CAALFM_C500050WA"/>
<dbReference type="RefSeq" id="XP_710523.2">
    <property type="nucleotide sequence ID" value="XM_705431.2"/>
</dbReference>
<comment type="subcellular location">
    <subcellularLocation>
        <location evidence="1 6">Mitochondrion</location>
    </subcellularLocation>
</comment>
<evidence type="ECO:0000256" key="2">
    <source>
        <dbReference type="ARBA" id="ARBA00008036"/>
    </source>
</evidence>
<evidence type="ECO:0000313" key="7">
    <source>
        <dbReference type="CGD" id="CAL0000194060"/>
    </source>
</evidence>
<evidence type="ECO:0000256" key="4">
    <source>
        <dbReference type="ARBA" id="ARBA00023128"/>
    </source>
</evidence>
<evidence type="ECO:0000256" key="1">
    <source>
        <dbReference type="ARBA" id="ARBA00004173"/>
    </source>
</evidence>
<gene>
    <name evidence="8" type="ordered locus">CAALFM_C500050WA</name>
    <name evidence="7" type="ordered locus">orf19.5694</name>
</gene>
<organism evidence="8 9">
    <name type="scientific">Candida albicans (strain SC5314 / ATCC MYA-2876)</name>
    <name type="common">Yeast</name>
    <dbReference type="NCBI Taxonomy" id="237561"/>
    <lineage>
        <taxon>Eukaryota</taxon>
        <taxon>Fungi</taxon>
        <taxon>Dikarya</taxon>
        <taxon>Ascomycota</taxon>
        <taxon>Saccharomycotina</taxon>
        <taxon>Pichiomycetes</taxon>
        <taxon>Debaryomycetaceae</taxon>
        <taxon>Candida/Lodderomyces clade</taxon>
        <taxon>Candida</taxon>
    </lineage>
</organism>
<proteinExistence type="inferred from homology"/>
<dbReference type="VEuPathDB" id="FungiDB:C5_00050W_A"/>
<dbReference type="InParanoid" id="A0A1D8PMU0"/>
<dbReference type="Proteomes" id="UP000000559">
    <property type="component" value="Chromosome 5"/>
</dbReference>
<evidence type="ECO:0000256" key="5">
    <source>
        <dbReference type="ARBA" id="ARBA00025061"/>
    </source>
</evidence>
<comment type="similarity">
    <text evidence="2 6">Belongs to the GEP5 family.</text>
</comment>
<reference evidence="8 9" key="2">
    <citation type="journal article" date="2007" name="Genome Biol.">
        <title>Assembly of the Candida albicans genome into sixteen supercontigs aligned on the eight chromosomes.</title>
        <authorList>
            <person name="van het Hoog M."/>
            <person name="Rast T.J."/>
            <person name="Martchenko M."/>
            <person name="Grindle S."/>
            <person name="Dignard D."/>
            <person name="Hogues H."/>
            <person name="Cuomo C."/>
            <person name="Berriman M."/>
            <person name="Scherer S."/>
            <person name="Magee B.B."/>
            <person name="Whiteway M."/>
            <person name="Chibana H."/>
            <person name="Nantel A."/>
            <person name="Magee P.T."/>
        </authorList>
    </citation>
    <scope>GENOME REANNOTATION</scope>
    <source>
        <strain evidence="9">SC5314 / ATCC MYA-2876</strain>
    </source>
</reference>
<sequence>MSYKHIQRQFRRLPLPPPIVIDGSRVLKRDYKAGKSAVADLLALPHSQSIPKLLDYIYKSQPAWWNKFMKCSYYNLKDKWPIVHLIDELKVDTKDYHNHQQFSLVEGTPTRPTLPLIKSYANQKDTTTAMIKEVEKLYKFILSKRGLFNVTNHPMEVIYTPSKLGKIHHQVVLDKELRDKVKLIKRVFREIQPIDKKTLDKLRAIDSPSPILKQYLARQFYLEDGNYILNIE</sequence>
<evidence type="ECO:0000313" key="8">
    <source>
        <dbReference type="EMBL" id="AOW29451.1"/>
    </source>
</evidence>
<evidence type="ECO:0000256" key="6">
    <source>
        <dbReference type="RuleBase" id="RU363007"/>
    </source>
</evidence>
<dbReference type="GeneID" id="3647875"/>
<dbReference type="OrthoDB" id="4018833at2759"/>
<comment type="function">
    <text evidence="5 6">Essential for respiratory growth and required for maintenance of mtDNA. Required for cell survival in the absence of prohibitins.</text>
</comment>
<reference evidence="8 9" key="1">
    <citation type="journal article" date="2004" name="Proc. Natl. Acad. Sci. U.S.A.">
        <title>The diploid genome sequence of Candida albicans.</title>
        <authorList>
            <person name="Jones T."/>
            <person name="Federspiel N.A."/>
            <person name="Chibana H."/>
            <person name="Dungan J."/>
            <person name="Kalman S."/>
            <person name="Magee B.B."/>
            <person name="Newport G."/>
            <person name="Thorstenson Y.R."/>
            <person name="Agabian N."/>
            <person name="Magee P.T."/>
            <person name="Davis R.W."/>
            <person name="Scherer S."/>
        </authorList>
    </citation>
    <scope>NUCLEOTIDE SEQUENCE [LARGE SCALE GENOMIC DNA]</scope>
    <source>
        <strain evidence="9">SC5314 / ATCC MYA-2876</strain>
    </source>
</reference>
<evidence type="ECO:0000256" key="3">
    <source>
        <dbReference type="ARBA" id="ARBA00018341"/>
    </source>
</evidence>
<dbReference type="GO" id="GO:0005739">
    <property type="term" value="C:mitochondrion"/>
    <property type="evidence" value="ECO:0007669"/>
    <property type="project" value="UniProtKB-SubCell"/>
</dbReference>
<accession>A0A1D8PMU0</accession>